<feature type="domain" description="Glycosyl transferase family 1" evidence="3">
    <location>
        <begin position="257"/>
        <end position="348"/>
    </location>
</feature>
<proteinExistence type="predicted"/>
<evidence type="ECO:0000256" key="1">
    <source>
        <dbReference type="ARBA" id="ARBA00022676"/>
    </source>
</evidence>
<dbReference type="InterPro" id="IPR001296">
    <property type="entry name" value="Glyco_trans_1"/>
</dbReference>
<dbReference type="AlphaFoldDB" id="A0A5Q2RSZ0"/>
<dbReference type="RefSeq" id="WP_153760429.1">
    <property type="nucleotide sequence ID" value="NZ_CP045851.1"/>
</dbReference>
<gene>
    <name evidence="5" type="ORF">GH723_15145</name>
</gene>
<keyword evidence="6" id="KW-1185">Reference proteome</keyword>
<accession>A0A5Q2RSZ0</accession>
<organism evidence="5 6">
    <name type="scientific">Actinomarinicola tropica</name>
    <dbReference type="NCBI Taxonomy" id="2789776"/>
    <lineage>
        <taxon>Bacteria</taxon>
        <taxon>Bacillati</taxon>
        <taxon>Actinomycetota</taxon>
        <taxon>Acidimicrobiia</taxon>
        <taxon>Acidimicrobiales</taxon>
        <taxon>Iamiaceae</taxon>
        <taxon>Actinomarinicola</taxon>
    </lineage>
</organism>
<dbReference type="GO" id="GO:0016757">
    <property type="term" value="F:glycosyltransferase activity"/>
    <property type="evidence" value="ECO:0007669"/>
    <property type="project" value="UniProtKB-KW"/>
</dbReference>
<dbReference type="KEGG" id="atq:GH723_15145"/>
<evidence type="ECO:0000313" key="5">
    <source>
        <dbReference type="EMBL" id="QGG96325.1"/>
    </source>
</evidence>
<dbReference type="Proteomes" id="UP000334019">
    <property type="component" value="Chromosome"/>
</dbReference>
<evidence type="ECO:0000259" key="3">
    <source>
        <dbReference type="Pfam" id="PF00534"/>
    </source>
</evidence>
<dbReference type="InterPro" id="IPR028098">
    <property type="entry name" value="Glyco_trans_4-like_N"/>
</dbReference>
<sequence length="391" mass="42402">MRLLIVGMPESIHLQRSTTLLEGLGWDVHVVAATSADWYRGFGDVTLHSTRPPGDLGPQPGARMVDHSRRAAELAPLGLAARAVLLAEIIDDVAPDVVHSHQLTIAGAMAALARRHVRRPFPRWVVSNWGSDLQFWARDPEWARVLRSILRDCDAYWCECHRDVGHAWREGFRGTVLPVLPVAGGIDLDEAGRRRAPGPTSARRSIALKGYDHLLGRGLVALDALDACGDLLEGYEVTVYAPSGEHVVQAAHRLTQHGAHVTVLRDVPYDEILAAHGRARTSIGLSVADGTSTAFLEALVGGSFPIQSRSACADEWIDDGTTGLLVDAQDVRAVHDAIRRALTDDDLVDEATPANDAAVRMHLDRREIARRTVAAYEQVLAAPPIGARDVA</sequence>
<dbReference type="Pfam" id="PF00534">
    <property type="entry name" value="Glycos_transf_1"/>
    <property type="match status" value="1"/>
</dbReference>
<feature type="domain" description="Glycosyltransferase subfamily 4-like N-terminal" evidence="4">
    <location>
        <begin position="6"/>
        <end position="134"/>
    </location>
</feature>
<dbReference type="SUPFAM" id="SSF53756">
    <property type="entry name" value="UDP-Glycosyltransferase/glycogen phosphorylase"/>
    <property type="match status" value="1"/>
</dbReference>
<dbReference type="Gene3D" id="3.40.50.2000">
    <property type="entry name" value="Glycogen Phosphorylase B"/>
    <property type="match status" value="2"/>
</dbReference>
<name>A0A5Q2RSZ0_9ACTN</name>
<evidence type="ECO:0000259" key="4">
    <source>
        <dbReference type="Pfam" id="PF13477"/>
    </source>
</evidence>
<evidence type="ECO:0000256" key="2">
    <source>
        <dbReference type="ARBA" id="ARBA00022679"/>
    </source>
</evidence>
<keyword evidence="2 5" id="KW-0808">Transferase</keyword>
<reference evidence="5 6" key="1">
    <citation type="submission" date="2019-11" db="EMBL/GenBank/DDBJ databases">
        <authorList>
            <person name="He Y."/>
        </authorList>
    </citation>
    <scope>NUCLEOTIDE SEQUENCE [LARGE SCALE GENOMIC DNA]</scope>
    <source>
        <strain evidence="5 6">SCSIO 58843</strain>
    </source>
</reference>
<dbReference type="CDD" id="cd03801">
    <property type="entry name" value="GT4_PimA-like"/>
    <property type="match status" value="1"/>
</dbReference>
<protein>
    <submittedName>
        <fullName evidence="5">Glycosyltransferase</fullName>
    </submittedName>
</protein>
<dbReference type="EMBL" id="CP045851">
    <property type="protein sequence ID" value="QGG96325.1"/>
    <property type="molecule type" value="Genomic_DNA"/>
</dbReference>
<dbReference type="Pfam" id="PF13477">
    <property type="entry name" value="Glyco_trans_4_2"/>
    <property type="match status" value="1"/>
</dbReference>
<keyword evidence="1" id="KW-0328">Glycosyltransferase</keyword>
<evidence type="ECO:0000313" key="6">
    <source>
        <dbReference type="Proteomes" id="UP000334019"/>
    </source>
</evidence>